<organism evidence="2 3">
    <name type="scientific">Williamsia marianensis</name>
    <dbReference type="NCBI Taxonomy" id="85044"/>
    <lineage>
        <taxon>Bacteria</taxon>
        <taxon>Bacillati</taxon>
        <taxon>Actinomycetota</taxon>
        <taxon>Actinomycetes</taxon>
        <taxon>Mycobacteriales</taxon>
        <taxon>Nocardiaceae</taxon>
        <taxon>Williamsia</taxon>
    </lineage>
</organism>
<comment type="caution">
    <text evidence="2">The sequence shown here is derived from an EMBL/GenBank/DDBJ whole genome shotgun (WGS) entry which is preliminary data.</text>
</comment>
<name>A0A495K6B8_WILMA</name>
<dbReference type="SUPFAM" id="SSF56601">
    <property type="entry name" value="beta-lactamase/transpeptidase-like"/>
    <property type="match status" value="1"/>
</dbReference>
<evidence type="ECO:0000259" key="1">
    <source>
        <dbReference type="Pfam" id="PF13354"/>
    </source>
</evidence>
<sequence>MSARPSSLTSTRPVRIVVAVAMIAVQLVLTASVGAFVCGVGSARDVDDHTPAGSADRRSVVGGFVGRAVAAAETVAMARPGLDLGMAVLDTGTGESSGSASATPMYAASLTKLVVVVDIVERRRAEQLPVADSDVALIERALGLSDDVAMNELWTRFDGQGAVSRVSERLGLTETQPPQDASYWGEMVTSAADVVRIYAHVSKLPEPDRQLILGALASAPGVAADGFSQDFGLLAIGAADAPVVKQGWMCCFEQTAYLHSAGFVGPDHRFVVALLSRQPYEASWATSRDGLTAVASAVGSALSLADNDTMQLDPRGQLH</sequence>
<dbReference type="Gene3D" id="3.40.710.10">
    <property type="entry name" value="DD-peptidase/beta-lactamase superfamily"/>
    <property type="match status" value="1"/>
</dbReference>
<evidence type="ECO:0000313" key="2">
    <source>
        <dbReference type="EMBL" id="RKR95942.1"/>
    </source>
</evidence>
<protein>
    <recommendedName>
        <fullName evidence="1">Beta-lactamase class A catalytic domain-containing protein</fullName>
    </recommendedName>
</protein>
<dbReference type="EMBL" id="RBKV01000001">
    <property type="protein sequence ID" value="RKR95942.1"/>
    <property type="molecule type" value="Genomic_DNA"/>
</dbReference>
<evidence type="ECO:0000313" key="3">
    <source>
        <dbReference type="Proteomes" id="UP000274762"/>
    </source>
</evidence>
<reference evidence="2 3" key="1">
    <citation type="submission" date="2018-10" db="EMBL/GenBank/DDBJ databases">
        <title>Sequencing the genomes of 1000 actinobacteria strains.</title>
        <authorList>
            <person name="Klenk H.-P."/>
        </authorList>
    </citation>
    <scope>NUCLEOTIDE SEQUENCE [LARGE SCALE GENOMIC DNA]</scope>
    <source>
        <strain evidence="2 3">DSM 44343</strain>
    </source>
</reference>
<dbReference type="InterPro" id="IPR045155">
    <property type="entry name" value="Beta-lactam_cat"/>
</dbReference>
<dbReference type="AlphaFoldDB" id="A0A495K6B8"/>
<dbReference type="Pfam" id="PF13354">
    <property type="entry name" value="Beta-lactamase2"/>
    <property type="match status" value="1"/>
</dbReference>
<dbReference type="InterPro" id="IPR012338">
    <property type="entry name" value="Beta-lactam/transpept-like"/>
</dbReference>
<feature type="domain" description="Beta-lactamase class A catalytic" evidence="1">
    <location>
        <begin position="137"/>
        <end position="274"/>
    </location>
</feature>
<dbReference type="OrthoDB" id="4981298at2"/>
<dbReference type="GO" id="GO:0008800">
    <property type="term" value="F:beta-lactamase activity"/>
    <property type="evidence" value="ECO:0007669"/>
    <property type="project" value="InterPro"/>
</dbReference>
<dbReference type="GO" id="GO:0030655">
    <property type="term" value="P:beta-lactam antibiotic catabolic process"/>
    <property type="evidence" value="ECO:0007669"/>
    <property type="project" value="InterPro"/>
</dbReference>
<proteinExistence type="predicted"/>
<gene>
    <name evidence="2" type="ORF">DFJ75_2774</name>
</gene>
<dbReference type="Proteomes" id="UP000274762">
    <property type="component" value="Unassembled WGS sequence"/>
</dbReference>
<accession>A0A495K6B8</accession>
<dbReference type="RefSeq" id="WP_147431389.1">
    <property type="nucleotide sequence ID" value="NZ_CBCRXS010000002.1"/>
</dbReference>